<sequence length="118" mass="13777">MKKKVAFILIAVVIFAGFYVTFKRDFDQFNPLYKEKYVYAVINKPAEQEGKDEWIRYRYNLSGYTAQGEKIKITFSSSNEQEQDAYVRVLAKGDYTAKWAQIPMEVIPDKAFNKLSSH</sequence>
<dbReference type="NCBIfam" id="TIGR01655">
    <property type="entry name" value="yxeA_fam"/>
    <property type="match status" value="1"/>
</dbReference>
<evidence type="ECO:0000313" key="1">
    <source>
        <dbReference type="EMBL" id="MRN54937.1"/>
    </source>
</evidence>
<comment type="caution">
    <text evidence="1">The sequence shown here is derived from an EMBL/GenBank/DDBJ whole genome shotgun (WGS) entry which is preliminary data.</text>
</comment>
<reference evidence="1 2" key="1">
    <citation type="submission" date="2019-11" db="EMBL/GenBank/DDBJ databases">
        <title>Paenibacillus monticola sp. nov., a novel PGPR strain isolated from mountain sample in China.</title>
        <authorList>
            <person name="Zhao Q."/>
            <person name="Li H.-P."/>
            <person name="Zhang J.-L."/>
        </authorList>
    </citation>
    <scope>NUCLEOTIDE SEQUENCE [LARGE SCALE GENOMIC DNA]</scope>
    <source>
        <strain evidence="1 2">LC-T2</strain>
    </source>
</reference>
<dbReference type="AlphaFoldDB" id="A0A7X2L2J2"/>
<dbReference type="RefSeq" id="WP_154120457.1">
    <property type="nucleotide sequence ID" value="NZ_WJXB01000007.1"/>
</dbReference>
<name>A0A7X2L2J2_9BACL</name>
<dbReference type="PANTHER" id="PTHR36433">
    <property type="entry name" value="HYPOTHETICAL CYTOSOLIC PROTEIN"/>
    <property type="match status" value="1"/>
</dbReference>
<dbReference type="InterPro" id="IPR036166">
    <property type="entry name" value="YxeA-like_sf"/>
</dbReference>
<keyword evidence="2" id="KW-1185">Reference proteome</keyword>
<dbReference type="Gene3D" id="2.40.50.480">
    <property type="match status" value="1"/>
</dbReference>
<dbReference type="Pfam" id="PF06486">
    <property type="entry name" value="DUF1093"/>
    <property type="match status" value="1"/>
</dbReference>
<gene>
    <name evidence="1" type="ORF">GJB61_18305</name>
</gene>
<proteinExistence type="predicted"/>
<dbReference type="EMBL" id="WJXB01000007">
    <property type="protein sequence ID" value="MRN54937.1"/>
    <property type="molecule type" value="Genomic_DNA"/>
</dbReference>
<dbReference type="PANTHER" id="PTHR36433:SF2">
    <property type="entry name" value="YXEA FAMILY PROTEIN"/>
    <property type="match status" value="1"/>
</dbReference>
<accession>A0A7X2L2J2</accession>
<evidence type="ECO:0000313" key="2">
    <source>
        <dbReference type="Proteomes" id="UP000463051"/>
    </source>
</evidence>
<dbReference type="InterPro" id="IPR006542">
    <property type="entry name" value="DUF1093"/>
</dbReference>
<dbReference type="Proteomes" id="UP000463051">
    <property type="component" value="Unassembled WGS sequence"/>
</dbReference>
<dbReference type="SUPFAM" id="SSF159121">
    <property type="entry name" value="BC4932-like"/>
    <property type="match status" value="1"/>
</dbReference>
<protein>
    <submittedName>
        <fullName evidence="1">YxeA family protein</fullName>
    </submittedName>
</protein>
<organism evidence="1 2">
    <name type="scientific">Paenibacillus monticola</name>
    <dbReference type="NCBI Taxonomy" id="2666075"/>
    <lineage>
        <taxon>Bacteria</taxon>
        <taxon>Bacillati</taxon>
        <taxon>Bacillota</taxon>
        <taxon>Bacilli</taxon>
        <taxon>Bacillales</taxon>
        <taxon>Paenibacillaceae</taxon>
        <taxon>Paenibacillus</taxon>
    </lineage>
</organism>